<comment type="caution">
    <text evidence="3">The sequence shown here is derived from an EMBL/GenBank/DDBJ whole genome shotgun (WGS) entry which is preliminary data.</text>
</comment>
<protein>
    <submittedName>
        <fullName evidence="3">HTH domain protein</fullName>
    </submittedName>
</protein>
<dbReference type="InterPro" id="IPR051534">
    <property type="entry name" value="CBASS_pafABC_assoc_protein"/>
</dbReference>
<evidence type="ECO:0000259" key="2">
    <source>
        <dbReference type="Pfam" id="PF13280"/>
    </source>
</evidence>
<feature type="domain" description="Helix-turn-helix type 11" evidence="1">
    <location>
        <begin position="11"/>
        <end position="59"/>
    </location>
</feature>
<dbReference type="PANTHER" id="PTHR34580">
    <property type="match status" value="1"/>
</dbReference>
<evidence type="ECO:0000313" key="4">
    <source>
        <dbReference type="Proteomes" id="UP000190080"/>
    </source>
</evidence>
<dbReference type="OrthoDB" id="9815009at2"/>
<organism evidence="3 4">
    <name type="scientific">Clostridium oryzae</name>
    <dbReference type="NCBI Taxonomy" id="1450648"/>
    <lineage>
        <taxon>Bacteria</taxon>
        <taxon>Bacillati</taxon>
        <taxon>Bacillota</taxon>
        <taxon>Clostridia</taxon>
        <taxon>Eubacteriales</taxon>
        <taxon>Clostridiaceae</taxon>
        <taxon>Clostridium</taxon>
    </lineage>
</organism>
<dbReference type="RefSeq" id="WP_079428245.1">
    <property type="nucleotide sequence ID" value="NZ_MZGV01000093.1"/>
</dbReference>
<dbReference type="PANTHER" id="PTHR34580:SF1">
    <property type="entry name" value="PROTEIN PAFC"/>
    <property type="match status" value="1"/>
</dbReference>
<dbReference type="PROSITE" id="PS52050">
    <property type="entry name" value="WYL"/>
    <property type="match status" value="1"/>
</dbReference>
<dbReference type="STRING" id="1450648.CLORY_42340"/>
<dbReference type="InterPro" id="IPR013196">
    <property type="entry name" value="HTH_11"/>
</dbReference>
<proteinExistence type="predicted"/>
<keyword evidence="4" id="KW-1185">Reference proteome</keyword>
<dbReference type="Proteomes" id="UP000190080">
    <property type="component" value="Unassembled WGS sequence"/>
</dbReference>
<dbReference type="InterPro" id="IPR026881">
    <property type="entry name" value="WYL_dom"/>
</dbReference>
<dbReference type="Gene3D" id="1.10.10.10">
    <property type="entry name" value="Winged helix-like DNA-binding domain superfamily/Winged helix DNA-binding domain"/>
    <property type="match status" value="1"/>
</dbReference>
<evidence type="ECO:0000259" key="1">
    <source>
        <dbReference type="Pfam" id="PF08279"/>
    </source>
</evidence>
<sequence>MKIDRLFGITVYLLNNEVVTARQLVQKFEVSVRTIQRDMETLCKAQIPIMSVAGVSGGYSIIPDYKIKNQYTSKEDYRYILMALKGLNSSYSNKNLENTLNKYMSLIKNEDERVFLDYSVSKEDGKVQTNRELLEEIISENKVASFNYRDAEQKQSSKIVQPLAVYYKWYAWYMLGYDINKNDYRIYKIARMSELKLSDRVCFKQHDDIENIIKNQEQEYSNTCETIEVWCRKDCKEILQEYFPNEVMNKDKEGNYMLYLHVPARERLWQALLLSLGDGVKIIKPLLYKEKLIETAKKFLSNYDIQ</sequence>
<reference evidence="3 4" key="1">
    <citation type="submission" date="2017-03" db="EMBL/GenBank/DDBJ databases">
        <title>Genome sequence of Clostridium oryzae DSM 28571.</title>
        <authorList>
            <person name="Poehlein A."/>
            <person name="Daniel R."/>
        </authorList>
    </citation>
    <scope>NUCLEOTIDE SEQUENCE [LARGE SCALE GENOMIC DNA]</scope>
    <source>
        <strain evidence="3 4">DSM 28571</strain>
    </source>
</reference>
<dbReference type="Pfam" id="PF13280">
    <property type="entry name" value="WYL"/>
    <property type="match status" value="1"/>
</dbReference>
<accession>A0A1V4I9F7</accession>
<dbReference type="SUPFAM" id="SSF46785">
    <property type="entry name" value="Winged helix' DNA-binding domain"/>
    <property type="match status" value="1"/>
</dbReference>
<dbReference type="InterPro" id="IPR036390">
    <property type="entry name" value="WH_DNA-bd_sf"/>
</dbReference>
<gene>
    <name evidence="3" type="ORF">CLORY_42340</name>
</gene>
<name>A0A1V4I9F7_9CLOT</name>
<dbReference type="Pfam" id="PF08279">
    <property type="entry name" value="HTH_11"/>
    <property type="match status" value="1"/>
</dbReference>
<evidence type="ECO:0000313" key="3">
    <source>
        <dbReference type="EMBL" id="OPJ56631.1"/>
    </source>
</evidence>
<dbReference type="AlphaFoldDB" id="A0A1V4I9F7"/>
<dbReference type="EMBL" id="MZGV01000093">
    <property type="protein sequence ID" value="OPJ56631.1"/>
    <property type="molecule type" value="Genomic_DNA"/>
</dbReference>
<dbReference type="InterPro" id="IPR028349">
    <property type="entry name" value="PafC-like"/>
</dbReference>
<dbReference type="InterPro" id="IPR036388">
    <property type="entry name" value="WH-like_DNA-bd_sf"/>
</dbReference>
<dbReference type="PIRSF" id="PIRSF016838">
    <property type="entry name" value="PafC"/>
    <property type="match status" value="1"/>
</dbReference>
<feature type="domain" description="WYL" evidence="2">
    <location>
        <begin position="132"/>
        <end position="196"/>
    </location>
</feature>